<dbReference type="OrthoDB" id="6513927at2759"/>
<sequence length="398" mass="45738">MGHTKNPLRDVGTPIPTMLTLLPRGDFFPLTPLKLGDFGRMRHELDSPNLGGHLPHHPNLPLRRTEMGCVQEFWVCWRLNNKQCSLPYTGAKPIKYAVQLEENGGLKLAFSRFSNICKMLMVERKWRQELENYLLATEKDEHADKIKIAILLNLLGSEVLEIFNTFKFEPPESEKNYSEVLKKFEDYCSPRQNATDNGLKERLLRESSLGLEKAIEIVRAAETSREQLRSMKEETAVTINSVKRNRSQNQPKQSSQEYECKKCGRKHKPHECPAYGKFYVVNVKSKPILGLKGCLELKLTERIDAIECSKISKNELIKQYKDVFIGTGEFPDELYHITLKDNAIPVIHPPRRVPQALQPKLKETLDKLEKEKIVSKVNKPTDWVQSLVIVEKPNGNLR</sequence>
<organism evidence="2 3">
    <name type="scientific">Araneus ventricosus</name>
    <name type="common">Orbweaver spider</name>
    <name type="synonym">Epeira ventricosa</name>
    <dbReference type="NCBI Taxonomy" id="182803"/>
    <lineage>
        <taxon>Eukaryota</taxon>
        <taxon>Metazoa</taxon>
        <taxon>Ecdysozoa</taxon>
        <taxon>Arthropoda</taxon>
        <taxon>Chelicerata</taxon>
        <taxon>Arachnida</taxon>
        <taxon>Araneae</taxon>
        <taxon>Araneomorphae</taxon>
        <taxon>Entelegynae</taxon>
        <taxon>Araneoidea</taxon>
        <taxon>Araneidae</taxon>
        <taxon>Araneus</taxon>
    </lineage>
</organism>
<feature type="compositionally biased region" description="Polar residues" evidence="1">
    <location>
        <begin position="237"/>
        <end position="257"/>
    </location>
</feature>
<dbReference type="AlphaFoldDB" id="A0A4Y2TV97"/>
<proteinExistence type="predicted"/>
<evidence type="ECO:0008006" key="4">
    <source>
        <dbReference type="Google" id="ProtNLM"/>
    </source>
</evidence>
<dbReference type="InterPro" id="IPR043502">
    <property type="entry name" value="DNA/RNA_pol_sf"/>
</dbReference>
<evidence type="ECO:0000313" key="3">
    <source>
        <dbReference type="Proteomes" id="UP000499080"/>
    </source>
</evidence>
<dbReference type="Proteomes" id="UP000499080">
    <property type="component" value="Unassembled WGS sequence"/>
</dbReference>
<name>A0A4Y2TV97_ARAVE</name>
<dbReference type="SUPFAM" id="SSF56672">
    <property type="entry name" value="DNA/RNA polymerases"/>
    <property type="match status" value="1"/>
</dbReference>
<feature type="region of interest" description="Disordered" evidence="1">
    <location>
        <begin position="229"/>
        <end position="259"/>
    </location>
</feature>
<protein>
    <recommendedName>
        <fullName evidence="4">Transposon Ty3-I Gag-Pol polyprotein</fullName>
    </recommendedName>
</protein>
<dbReference type="PANTHER" id="PTHR37984:SF7">
    <property type="entry name" value="INTEGRASE CATALYTIC DOMAIN-CONTAINING PROTEIN"/>
    <property type="match status" value="1"/>
</dbReference>
<comment type="caution">
    <text evidence="2">The sequence shown here is derived from an EMBL/GenBank/DDBJ whole genome shotgun (WGS) entry which is preliminary data.</text>
</comment>
<gene>
    <name evidence="2" type="ORF">AVEN_8180_1</name>
</gene>
<reference evidence="2 3" key="1">
    <citation type="journal article" date="2019" name="Sci. Rep.">
        <title>Orb-weaving spider Araneus ventricosus genome elucidates the spidroin gene catalogue.</title>
        <authorList>
            <person name="Kono N."/>
            <person name="Nakamura H."/>
            <person name="Ohtoshi R."/>
            <person name="Moran D.A.P."/>
            <person name="Shinohara A."/>
            <person name="Yoshida Y."/>
            <person name="Fujiwara M."/>
            <person name="Mori M."/>
            <person name="Tomita M."/>
            <person name="Arakawa K."/>
        </authorList>
    </citation>
    <scope>NUCLEOTIDE SEQUENCE [LARGE SCALE GENOMIC DNA]</scope>
</reference>
<dbReference type="InterPro" id="IPR050951">
    <property type="entry name" value="Retrovirus_Pol_polyprotein"/>
</dbReference>
<dbReference type="GO" id="GO:0071897">
    <property type="term" value="P:DNA biosynthetic process"/>
    <property type="evidence" value="ECO:0007669"/>
    <property type="project" value="UniProtKB-ARBA"/>
</dbReference>
<dbReference type="Gene3D" id="3.10.10.10">
    <property type="entry name" value="HIV Type 1 Reverse Transcriptase, subunit A, domain 1"/>
    <property type="match status" value="1"/>
</dbReference>
<keyword evidence="3" id="KW-1185">Reference proteome</keyword>
<dbReference type="PANTHER" id="PTHR37984">
    <property type="entry name" value="PROTEIN CBG26694"/>
    <property type="match status" value="1"/>
</dbReference>
<dbReference type="EMBL" id="BGPR01031453">
    <property type="protein sequence ID" value="GBO04555.1"/>
    <property type="molecule type" value="Genomic_DNA"/>
</dbReference>
<accession>A0A4Y2TV97</accession>
<evidence type="ECO:0000313" key="2">
    <source>
        <dbReference type="EMBL" id="GBO04555.1"/>
    </source>
</evidence>
<evidence type="ECO:0000256" key="1">
    <source>
        <dbReference type="SAM" id="MobiDB-lite"/>
    </source>
</evidence>